<dbReference type="EMBL" id="MDYO01000018">
    <property type="protein sequence ID" value="OQD95831.1"/>
    <property type="molecule type" value="Genomic_DNA"/>
</dbReference>
<proteinExistence type="predicted"/>
<sequence length="183" mass="20481">MSSGEYYDPGPAYQRVSPPASLPATVLGTDEVPPGAWAGHILKAPWARAREGRWLKTDLLRLLVTKPSVREPMLRLTHLNNREPQARDIMRQARANVRNRRVIQQTLVNTNGAVAEAANASRASDDHDLLDNIAFTRGAIRENGRNIDEIEDSMEQMQTEILILLSQIRGPRQQMAALNARRS</sequence>
<feature type="coiled-coil region" evidence="1">
    <location>
        <begin position="140"/>
        <end position="167"/>
    </location>
</feature>
<accession>A0A1V6R370</accession>
<dbReference type="AlphaFoldDB" id="A0A1V6R370"/>
<name>A0A1V6R370_9EURO</name>
<keyword evidence="1" id="KW-0175">Coiled coil</keyword>
<keyword evidence="3" id="KW-1185">Reference proteome</keyword>
<comment type="caution">
    <text evidence="2">The sequence shown here is derived from an EMBL/GenBank/DDBJ whole genome shotgun (WGS) entry which is preliminary data.</text>
</comment>
<evidence type="ECO:0000256" key="1">
    <source>
        <dbReference type="SAM" id="Coils"/>
    </source>
</evidence>
<organism evidence="2 3">
    <name type="scientific">Penicillium solitum</name>
    <dbReference type="NCBI Taxonomy" id="60172"/>
    <lineage>
        <taxon>Eukaryota</taxon>
        <taxon>Fungi</taxon>
        <taxon>Dikarya</taxon>
        <taxon>Ascomycota</taxon>
        <taxon>Pezizomycotina</taxon>
        <taxon>Eurotiomycetes</taxon>
        <taxon>Eurotiomycetidae</taxon>
        <taxon>Eurotiales</taxon>
        <taxon>Aspergillaceae</taxon>
        <taxon>Penicillium</taxon>
    </lineage>
</organism>
<evidence type="ECO:0000313" key="2">
    <source>
        <dbReference type="EMBL" id="OQD95831.1"/>
    </source>
</evidence>
<evidence type="ECO:0000313" key="3">
    <source>
        <dbReference type="Proteomes" id="UP000191612"/>
    </source>
</evidence>
<reference evidence="3" key="1">
    <citation type="journal article" date="2017" name="Nat. Microbiol.">
        <title>Global analysis of biosynthetic gene clusters reveals vast potential of secondary metabolite production in Penicillium species.</title>
        <authorList>
            <person name="Nielsen J.C."/>
            <person name="Grijseels S."/>
            <person name="Prigent S."/>
            <person name="Ji B."/>
            <person name="Dainat J."/>
            <person name="Nielsen K.F."/>
            <person name="Frisvad J.C."/>
            <person name="Workman M."/>
            <person name="Nielsen J."/>
        </authorList>
    </citation>
    <scope>NUCLEOTIDE SEQUENCE [LARGE SCALE GENOMIC DNA]</scope>
    <source>
        <strain evidence="3">IBT 29525</strain>
    </source>
</reference>
<protein>
    <submittedName>
        <fullName evidence="2">Uncharacterized protein</fullName>
    </submittedName>
</protein>
<dbReference type="Proteomes" id="UP000191612">
    <property type="component" value="Unassembled WGS sequence"/>
</dbReference>
<gene>
    <name evidence="2" type="ORF">PENSOL_c018G01357</name>
</gene>